<accession>A0A5F7ZWY2</accession>
<proteinExistence type="predicted"/>
<evidence type="ECO:0000313" key="2">
    <source>
        <dbReference type="Proteomes" id="UP000006718"/>
    </source>
</evidence>
<dbReference type="InParanoid" id="A0A5F7ZWY2"/>
<dbReference type="GeneTree" id="ENSGT01030000238095"/>
<sequence length="110" mass="12164">PTWRNPVSTKYTKLAGRGSAYLQSQLLGRLRQENLLNPGGRACSKLRLHHCTPAWATRVKLHLKKKREPTFSLCEPMLCNGTKSHPRSHSTHWEALGLSTSCRSSGTGAG</sequence>
<protein>
    <submittedName>
        <fullName evidence="1">Uncharacterized protein</fullName>
    </submittedName>
</protein>
<reference evidence="2" key="1">
    <citation type="journal article" date="2007" name="Science">
        <title>Evolutionary and biomedical insights from the rhesus macaque genome.</title>
        <authorList>
            <person name="Gibbs R.A."/>
            <person name="Rogers J."/>
            <person name="Katze M.G."/>
            <person name="Bumgarner R."/>
            <person name="Weinstock G.M."/>
            <person name="Mardis E.R."/>
            <person name="Remington K.A."/>
            <person name="Strausberg R.L."/>
            <person name="Venter J.C."/>
            <person name="Wilson R.K."/>
            <person name="Batzer M.A."/>
            <person name="Bustamante C.D."/>
            <person name="Eichler E.E."/>
            <person name="Hahn M.W."/>
            <person name="Hardison R.C."/>
            <person name="Makova K.D."/>
            <person name="Miller W."/>
            <person name="Milosavljevic A."/>
            <person name="Palermo R.E."/>
            <person name="Siepel A."/>
            <person name="Sikela J.M."/>
            <person name="Attaway T."/>
            <person name="Bell S."/>
            <person name="Bernard K.E."/>
            <person name="Buhay C.J."/>
            <person name="Chandrabose M.N."/>
            <person name="Dao M."/>
            <person name="Davis C."/>
            <person name="Delehaunty K.D."/>
            <person name="Ding Y."/>
            <person name="Dinh H.H."/>
            <person name="Dugan-Rocha S."/>
            <person name="Fulton L.A."/>
            <person name="Gabisi R.A."/>
            <person name="Garner T.T."/>
            <person name="Godfrey J."/>
            <person name="Hawes A.C."/>
            <person name="Hernandez J."/>
            <person name="Hines S."/>
            <person name="Holder M."/>
            <person name="Hume J."/>
            <person name="Jhangiani S.N."/>
            <person name="Joshi V."/>
            <person name="Khan Z.M."/>
            <person name="Kirkness E.F."/>
            <person name="Cree A."/>
            <person name="Fowler R.G."/>
            <person name="Lee S."/>
            <person name="Lewis L.R."/>
            <person name="Li Z."/>
            <person name="Liu Y.-S."/>
            <person name="Moore S.M."/>
            <person name="Muzny D."/>
            <person name="Nazareth L.V."/>
            <person name="Ngo D.N."/>
            <person name="Okwuonu G.O."/>
            <person name="Pai G."/>
            <person name="Parker D."/>
            <person name="Paul H.A."/>
            <person name="Pfannkoch C."/>
            <person name="Pohl C.S."/>
            <person name="Rogers Y.-H.C."/>
            <person name="Ruiz S.J."/>
            <person name="Sabo A."/>
            <person name="Santibanez J."/>
            <person name="Schneider B.W."/>
            <person name="Smith S.M."/>
            <person name="Sodergren E."/>
            <person name="Svatek A.F."/>
            <person name="Utterback T.R."/>
            <person name="Vattathil S."/>
            <person name="Warren W."/>
            <person name="White C.S."/>
            <person name="Chinwalla A.T."/>
            <person name="Feng Y."/>
            <person name="Halpern A.L."/>
            <person name="Hillier L.W."/>
            <person name="Huang X."/>
            <person name="Minx P."/>
            <person name="Nelson J.O."/>
            <person name="Pepin K.H."/>
            <person name="Qin X."/>
            <person name="Sutton G.G."/>
            <person name="Venter E."/>
            <person name="Walenz B.P."/>
            <person name="Wallis J.W."/>
            <person name="Worley K.C."/>
            <person name="Yang S.-P."/>
            <person name="Jones S.M."/>
            <person name="Marra M.A."/>
            <person name="Rocchi M."/>
            <person name="Schein J.E."/>
            <person name="Baertsch R."/>
            <person name="Clarke L."/>
            <person name="Csuros M."/>
            <person name="Glasscock J."/>
            <person name="Harris R.A."/>
            <person name="Havlak P."/>
            <person name="Jackson A.R."/>
            <person name="Jiang H."/>
            <person name="Liu Y."/>
            <person name="Messina D.N."/>
            <person name="Shen Y."/>
            <person name="Song H.X.-Z."/>
            <person name="Wylie T."/>
            <person name="Zhang L."/>
            <person name="Birney E."/>
            <person name="Han K."/>
            <person name="Konkel M.K."/>
            <person name="Lee J."/>
            <person name="Smit A.F.A."/>
            <person name="Ullmer B."/>
            <person name="Wang H."/>
            <person name="Xing J."/>
            <person name="Burhans R."/>
            <person name="Cheng Z."/>
            <person name="Karro J.E."/>
            <person name="Ma J."/>
            <person name="Raney B."/>
            <person name="She X."/>
            <person name="Cox M.J."/>
            <person name="Demuth J.P."/>
            <person name="Dumas L.J."/>
            <person name="Han S.-G."/>
            <person name="Hopkins J."/>
            <person name="Karimpour-Fard A."/>
            <person name="Kim Y.H."/>
            <person name="Pollack J.R."/>
            <person name="Vinar T."/>
            <person name="Addo-Quaye C."/>
            <person name="Degenhardt J."/>
            <person name="Denby A."/>
            <person name="Hubisz M.J."/>
            <person name="Indap A."/>
            <person name="Kosiol C."/>
            <person name="Lahn B.T."/>
            <person name="Lawson H.A."/>
            <person name="Marklein A."/>
            <person name="Nielsen R."/>
            <person name="Vallender E.J."/>
            <person name="Clark A.G."/>
            <person name="Ferguson B."/>
            <person name="Hernandez R.D."/>
            <person name="Hirani K."/>
            <person name="Kehrer-Sawatzki H."/>
            <person name="Kolb J."/>
            <person name="Patil S."/>
            <person name="Pu L.-L."/>
            <person name="Ren Y."/>
            <person name="Smith D.G."/>
            <person name="Wheeler D.A."/>
            <person name="Schenck I."/>
            <person name="Ball E.V."/>
            <person name="Chen R."/>
            <person name="Cooper D.N."/>
            <person name="Giardine B."/>
            <person name="Hsu F."/>
            <person name="Kent W.J."/>
            <person name="Lesk A."/>
            <person name="Nelson D.L."/>
            <person name="O'brien W.E."/>
            <person name="Pruefer K."/>
            <person name="Stenson P.D."/>
            <person name="Wallace J.C."/>
            <person name="Ke H."/>
            <person name="Liu X.-M."/>
            <person name="Wang P."/>
            <person name="Xiang A.P."/>
            <person name="Yang F."/>
            <person name="Barber G.P."/>
            <person name="Haussler D."/>
            <person name="Karolchik D."/>
            <person name="Kern A.D."/>
            <person name="Kuhn R.M."/>
            <person name="Smith K.E."/>
            <person name="Zwieg A.S."/>
        </authorList>
    </citation>
    <scope>NUCLEOTIDE SEQUENCE [LARGE SCALE GENOMIC DNA]</scope>
    <source>
        <strain evidence="2">17573</strain>
    </source>
</reference>
<reference evidence="1" key="2">
    <citation type="submission" date="2019-01" db="EMBL/GenBank/DDBJ databases">
        <authorList>
            <person name="Graves T."/>
            <person name="Eichler E.E."/>
            <person name="Wilson R.K."/>
        </authorList>
    </citation>
    <scope>NUCLEOTIDE SEQUENCE [LARGE SCALE GENOMIC DNA]</scope>
    <source>
        <strain evidence="1">17573</strain>
    </source>
</reference>
<dbReference type="Ensembl" id="ENSMMUT00000109194.1">
    <property type="protein sequence ID" value="ENSMMUP00000070133.1"/>
    <property type="gene ID" value="ENSMMUG00000059358.1"/>
</dbReference>
<dbReference type="VEuPathDB" id="HostDB:ENSMMUG00000059358"/>
<keyword evidence="2" id="KW-1185">Reference proteome</keyword>
<reference evidence="1" key="3">
    <citation type="submission" date="2025-08" db="UniProtKB">
        <authorList>
            <consortium name="Ensembl"/>
        </authorList>
    </citation>
    <scope>IDENTIFICATION</scope>
    <source>
        <strain evidence="1">17573</strain>
    </source>
</reference>
<organism evidence="1 2">
    <name type="scientific">Macaca mulatta</name>
    <name type="common">Rhesus macaque</name>
    <dbReference type="NCBI Taxonomy" id="9544"/>
    <lineage>
        <taxon>Eukaryota</taxon>
        <taxon>Metazoa</taxon>
        <taxon>Chordata</taxon>
        <taxon>Craniata</taxon>
        <taxon>Vertebrata</taxon>
        <taxon>Euteleostomi</taxon>
        <taxon>Mammalia</taxon>
        <taxon>Eutheria</taxon>
        <taxon>Euarchontoglires</taxon>
        <taxon>Primates</taxon>
        <taxon>Haplorrhini</taxon>
        <taxon>Catarrhini</taxon>
        <taxon>Cercopithecidae</taxon>
        <taxon>Cercopithecinae</taxon>
        <taxon>Macaca</taxon>
    </lineage>
</organism>
<dbReference type="AlphaFoldDB" id="A0A5F7ZWY2"/>
<evidence type="ECO:0000313" key="1">
    <source>
        <dbReference type="Ensembl" id="ENSMMUP00000070133.1"/>
    </source>
</evidence>
<dbReference type="Proteomes" id="UP000006718">
    <property type="component" value="Chromosome 1"/>
</dbReference>
<reference evidence="1" key="4">
    <citation type="submission" date="2025-09" db="UniProtKB">
        <authorList>
            <consortium name="Ensembl"/>
        </authorList>
    </citation>
    <scope>IDENTIFICATION</scope>
    <source>
        <strain evidence="1">17573</strain>
    </source>
</reference>
<name>A0A5F7ZWY2_MACMU</name>
<dbReference type="Bgee" id="ENSMMUG00000059358">
    <property type="expression patterns" value="Expressed in adult mammalian kidney and 1 other cell type or tissue"/>
</dbReference>